<reference evidence="2 3" key="1">
    <citation type="submission" date="2017-06" db="EMBL/GenBank/DDBJ databases">
        <title>Draft genome of Pseudomonas nitroreducens DF05.</title>
        <authorList>
            <person name="Iyer R."/>
        </authorList>
    </citation>
    <scope>NUCLEOTIDE SEQUENCE [LARGE SCALE GENOMIC DNA]</scope>
    <source>
        <strain evidence="2 3">DF05</strain>
    </source>
</reference>
<dbReference type="Proteomes" id="UP000198145">
    <property type="component" value="Unassembled WGS sequence"/>
</dbReference>
<name>A0A246FC42_PSENT</name>
<protein>
    <submittedName>
        <fullName evidence="2">DUF4893 domain-containing protein</fullName>
    </submittedName>
</protein>
<evidence type="ECO:0000256" key="1">
    <source>
        <dbReference type="SAM" id="SignalP"/>
    </source>
</evidence>
<dbReference type="InterPro" id="IPR032609">
    <property type="entry name" value="DUF4893"/>
</dbReference>
<dbReference type="Pfam" id="PF16233">
    <property type="entry name" value="DUF4893"/>
    <property type="match status" value="1"/>
</dbReference>
<comment type="caution">
    <text evidence="2">The sequence shown here is derived from an EMBL/GenBank/DDBJ whole genome shotgun (WGS) entry which is preliminary data.</text>
</comment>
<evidence type="ECO:0000313" key="2">
    <source>
        <dbReference type="EMBL" id="OWP51888.1"/>
    </source>
</evidence>
<evidence type="ECO:0000313" key="3">
    <source>
        <dbReference type="Proteomes" id="UP000198145"/>
    </source>
</evidence>
<feature type="signal peptide" evidence="1">
    <location>
        <begin position="1"/>
        <end position="27"/>
    </location>
</feature>
<feature type="chain" id="PRO_5013281121" evidence="1">
    <location>
        <begin position="28"/>
        <end position="205"/>
    </location>
</feature>
<gene>
    <name evidence="2" type="ORF">CEG18_06370</name>
</gene>
<dbReference type="STRING" id="46680.GCA_000807755_01583"/>
<keyword evidence="1" id="KW-0732">Signal</keyword>
<accession>A0A246FC42</accession>
<organism evidence="2 3">
    <name type="scientific">Pseudomonas nitroreducens</name>
    <dbReference type="NCBI Taxonomy" id="46680"/>
    <lineage>
        <taxon>Bacteria</taxon>
        <taxon>Pseudomonadati</taxon>
        <taxon>Pseudomonadota</taxon>
        <taxon>Gammaproteobacteria</taxon>
        <taxon>Pseudomonadales</taxon>
        <taxon>Pseudomonadaceae</taxon>
        <taxon>Pseudomonas</taxon>
    </lineage>
</organism>
<dbReference type="AlphaFoldDB" id="A0A246FC42"/>
<proteinExistence type="predicted"/>
<dbReference type="EMBL" id="NJBA01000002">
    <property type="protein sequence ID" value="OWP51888.1"/>
    <property type="molecule type" value="Genomic_DNA"/>
</dbReference>
<sequence>MHTMSKRCSLTAALLAAGLLISPLAFAEEPAVIWPAVINAADQQRLTTLDAQVKQLLDQLQQSEDETTRNEALNLYRIVLEDPEPLTDAALTGNWKCRSVQLEADALYGYPNFKCSVRQTLKGLFLEKTSGSQRISGYLQRLDDRQLVFVGGASVNDDPQVGYSGLEQTAARETDVVGVVRNAYDGFVLLVPEQLGGYNLFRFTR</sequence>